<evidence type="ECO:0000313" key="2">
    <source>
        <dbReference type="Proteomes" id="UP000471298"/>
    </source>
</evidence>
<dbReference type="RefSeq" id="WP_152808444.1">
    <property type="nucleotide sequence ID" value="NZ_WHNW01000001.1"/>
</dbReference>
<dbReference type="Proteomes" id="UP000471298">
    <property type="component" value="Unassembled WGS sequence"/>
</dbReference>
<organism evidence="1 2">
    <name type="scientific">Ostreibacterium oceani</name>
    <dbReference type="NCBI Taxonomy" id="2654998"/>
    <lineage>
        <taxon>Bacteria</taxon>
        <taxon>Pseudomonadati</taxon>
        <taxon>Pseudomonadota</taxon>
        <taxon>Gammaproteobacteria</taxon>
        <taxon>Cardiobacteriales</taxon>
        <taxon>Ostreibacteriaceae</taxon>
        <taxon>Ostreibacterium</taxon>
    </lineage>
</organism>
<evidence type="ECO:0008006" key="3">
    <source>
        <dbReference type="Google" id="ProtNLM"/>
    </source>
</evidence>
<name>A0A6N7F0E2_9GAMM</name>
<accession>A0A6N7F0E2</accession>
<proteinExistence type="predicted"/>
<evidence type="ECO:0000313" key="1">
    <source>
        <dbReference type="EMBL" id="MPV85316.1"/>
    </source>
</evidence>
<sequence>MLGDEVALYADAAYASNETRETLARLGIDDQANRSKPLSSADLLRNKRIALTASTAKQNALSALL</sequence>
<comment type="caution">
    <text evidence="1">The sequence shown here is derived from an EMBL/GenBank/DDBJ whole genome shotgun (WGS) entry which is preliminary data.</text>
</comment>
<keyword evidence="2" id="KW-1185">Reference proteome</keyword>
<dbReference type="EMBL" id="WHNW01000001">
    <property type="protein sequence ID" value="MPV85316.1"/>
    <property type="molecule type" value="Genomic_DNA"/>
</dbReference>
<dbReference type="InParanoid" id="A0A6N7F0E2"/>
<protein>
    <recommendedName>
        <fullName evidence="3">Transposase IS4-like domain-containing protein</fullName>
    </recommendedName>
</protein>
<reference evidence="1 2" key="1">
    <citation type="submission" date="2019-10" db="EMBL/GenBank/DDBJ databases">
        <title>Cardiobacteriales fam. a chemoheterotrophic member of the order Cardiobacteriales, and proposal of Cardiobacteriales fam. nov.</title>
        <authorList>
            <person name="Wang C."/>
        </authorList>
    </citation>
    <scope>NUCLEOTIDE SEQUENCE [LARGE SCALE GENOMIC DNA]</scope>
    <source>
        <strain evidence="1 2">ML27</strain>
    </source>
</reference>
<dbReference type="AlphaFoldDB" id="A0A6N7F0E2"/>
<gene>
    <name evidence="1" type="ORF">GCU85_01030</name>
</gene>